<evidence type="ECO:0008006" key="4">
    <source>
        <dbReference type="Google" id="ProtNLM"/>
    </source>
</evidence>
<feature type="compositionally biased region" description="Acidic residues" evidence="1">
    <location>
        <begin position="520"/>
        <end position="532"/>
    </location>
</feature>
<accession>A0A9P9ISN4</accession>
<evidence type="ECO:0000313" key="3">
    <source>
        <dbReference type="Proteomes" id="UP000717696"/>
    </source>
</evidence>
<evidence type="ECO:0000313" key="2">
    <source>
        <dbReference type="EMBL" id="KAH7129604.1"/>
    </source>
</evidence>
<dbReference type="EMBL" id="JAGMUU010000021">
    <property type="protein sequence ID" value="KAH7129604.1"/>
    <property type="molecule type" value="Genomic_DNA"/>
</dbReference>
<proteinExistence type="predicted"/>
<protein>
    <recommendedName>
        <fullName evidence="4">F-box domain-containing protein</fullName>
    </recommendedName>
</protein>
<dbReference type="AlphaFoldDB" id="A0A9P9ISN4"/>
<comment type="caution">
    <text evidence="2">The sequence shown here is derived from an EMBL/GenBank/DDBJ whole genome shotgun (WGS) entry which is preliminary data.</text>
</comment>
<dbReference type="PROSITE" id="PS51257">
    <property type="entry name" value="PROKAR_LIPOPROTEIN"/>
    <property type="match status" value="1"/>
</dbReference>
<sequence length="541" mass="61339">MDKLPFTLVSLIVSCLLEDEERDRKPWLKPPSIAQYASISRAWQDAVEMNTFFAVKVRSNDFSRFETAFRHTQRRRHVSVITYDIMLPEYSPARCWKLERPHEHEENMAVFSRAVHTIFHTLYVWQVEENGSKGSVSGRIDLAMSVESLLDSRALQRRGIGLYRMGGHFLDFTEPRFLLPEVGIVSSLSIRGILRPLHPNAAFRILAALPSLEFVRIDMLEPDPRWEVLRREHYCALTRHISLMGSADFSSLRSLHLSWDSCEPRNHCFTPSDIRDPGQRSRDPLSVALHLISQSLPITEFSLYGPFIISPELYWPNDSPSPDPLPHWPTLQTFTVSASIIAADGTYYYKGTPESESESDDGYPWPPASPTAEPDVDAAGYASDDSRVRDPFNRNEVARSNGASPFNGWRRELDPERFGPLVLALSRAACCMPELRELEFFMGMSDAQGPSGIVLHGEVEWEATPVAGGIRQIEYVKRRHWKAKIGSKANWEPPEEVVDLWRRFVGPGGVITINKRGGDLEDESEGFEEIVDGVEPAHNPR</sequence>
<dbReference type="Proteomes" id="UP000717696">
    <property type="component" value="Unassembled WGS sequence"/>
</dbReference>
<feature type="region of interest" description="Disordered" evidence="1">
    <location>
        <begin position="351"/>
        <end position="409"/>
    </location>
</feature>
<evidence type="ECO:0000256" key="1">
    <source>
        <dbReference type="SAM" id="MobiDB-lite"/>
    </source>
</evidence>
<keyword evidence="3" id="KW-1185">Reference proteome</keyword>
<reference evidence="2" key="1">
    <citation type="journal article" date="2021" name="Nat. Commun.">
        <title>Genetic determinants of endophytism in the Arabidopsis root mycobiome.</title>
        <authorList>
            <person name="Mesny F."/>
            <person name="Miyauchi S."/>
            <person name="Thiergart T."/>
            <person name="Pickel B."/>
            <person name="Atanasova L."/>
            <person name="Karlsson M."/>
            <person name="Huettel B."/>
            <person name="Barry K.W."/>
            <person name="Haridas S."/>
            <person name="Chen C."/>
            <person name="Bauer D."/>
            <person name="Andreopoulos W."/>
            <person name="Pangilinan J."/>
            <person name="LaButti K."/>
            <person name="Riley R."/>
            <person name="Lipzen A."/>
            <person name="Clum A."/>
            <person name="Drula E."/>
            <person name="Henrissat B."/>
            <person name="Kohler A."/>
            <person name="Grigoriev I.V."/>
            <person name="Martin F.M."/>
            <person name="Hacquard S."/>
        </authorList>
    </citation>
    <scope>NUCLEOTIDE SEQUENCE</scope>
    <source>
        <strain evidence="2">MPI-CAGE-AT-0021</strain>
    </source>
</reference>
<gene>
    <name evidence="2" type="ORF">B0J13DRAFT_598543</name>
</gene>
<dbReference type="OrthoDB" id="5333491at2759"/>
<organism evidence="2 3">
    <name type="scientific">Dactylonectria estremocensis</name>
    <dbReference type="NCBI Taxonomy" id="1079267"/>
    <lineage>
        <taxon>Eukaryota</taxon>
        <taxon>Fungi</taxon>
        <taxon>Dikarya</taxon>
        <taxon>Ascomycota</taxon>
        <taxon>Pezizomycotina</taxon>
        <taxon>Sordariomycetes</taxon>
        <taxon>Hypocreomycetidae</taxon>
        <taxon>Hypocreales</taxon>
        <taxon>Nectriaceae</taxon>
        <taxon>Dactylonectria</taxon>
    </lineage>
</organism>
<feature type="compositionally biased region" description="Basic and acidic residues" evidence="1">
    <location>
        <begin position="384"/>
        <end position="397"/>
    </location>
</feature>
<name>A0A9P9ISN4_9HYPO</name>
<feature type="region of interest" description="Disordered" evidence="1">
    <location>
        <begin position="516"/>
        <end position="541"/>
    </location>
</feature>